<dbReference type="PRINTS" id="PR00382">
    <property type="entry name" value="LIPIDTRNSFER"/>
</dbReference>
<keyword evidence="5" id="KW-0732">Signal</keyword>
<dbReference type="GO" id="GO:0006869">
    <property type="term" value="P:lipid transport"/>
    <property type="evidence" value="ECO:0007669"/>
    <property type="project" value="InterPro"/>
</dbReference>
<keyword evidence="2 4" id="KW-0813">Transport</keyword>
<evidence type="ECO:0000313" key="7">
    <source>
        <dbReference type="EMBL" id="KZV49696.1"/>
    </source>
</evidence>
<dbReference type="InterPro" id="IPR000528">
    <property type="entry name" value="Plant_nsLTP"/>
</dbReference>
<comment type="similarity">
    <text evidence="1 4">Belongs to the plant LTP family.</text>
</comment>
<name>A0A2Z7CXW8_9LAMI</name>
<evidence type="ECO:0000256" key="1">
    <source>
        <dbReference type="ARBA" id="ARBA00009748"/>
    </source>
</evidence>
<dbReference type="SMART" id="SM00499">
    <property type="entry name" value="AAI"/>
    <property type="match status" value="1"/>
</dbReference>
<sequence>MKGFVAIFLVVVSLVVRPGEGLSCGDVQGSLSPCLQYLSSGGEPSADCCNGVSNLSNSVQSQQDRQTACNCIKSAASSFSIQPDAAASLPGRCGVSIGYSISPNVDCSS</sequence>
<keyword evidence="3 4" id="KW-0446">Lipid-binding</keyword>
<comment type="function">
    <text evidence="4">Plant non-specific lipid-transfer proteins transfer phospholipids as well as galactolipids across membranes. May play a role in wax or cutin deposition in the cell walls of expanding epidermal cells and certain secretory tissues.</text>
</comment>
<protein>
    <recommendedName>
        <fullName evidence="4">Non-specific lipid-transfer protein</fullName>
    </recommendedName>
</protein>
<dbReference type="Proteomes" id="UP000250235">
    <property type="component" value="Unassembled WGS sequence"/>
</dbReference>
<evidence type="ECO:0000259" key="6">
    <source>
        <dbReference type="SMART" id="SM00499"/>
    </source>
</evidence>
<dbReference type="EMBL" id="KQ992987">
    <property type="protein sequence ID" value="KZV49696.1"/>
    <property type="molecule type" value="Genomic_DNA"/>
</dbReference>
<dbReference type="CDD" id="cd01960">
    <property type="entry name" value="nsLTP1"/>
    <property type="match status" value="1"/>
</dbReference>
<accession>A0A2Z7CXW8</accession>
<reference evidence="7 8" key="1">
    <citation type="journal article" date="2015" name="Proc. Natl. Acad. Sci. U.S.A.">
        <title>The resurrection genome of Boea hygrometrica: A blueprint for survival of dehydration.</title>
        <authorList>
            <person name="Xiao L."/>
            <person name="Yang G."/>
            <person name="Zhang L."/>
            <person name="Yang X."/>
            <person name="Zhao S."/>
            <person name="Ji Z."/>
            <person name="Zhou Q."/>
            <person name="Hu M."/>
            <person name="Wang Y."/>
            <person name="Chen M."/>
            <person name="Xu Y."/>
            <person name="Jin H."/>
            <person name="Xiao X."/>
            <person name="Hu G."/>
            <person name="Bao F."/>
            <person name="Hu Y."/>
            <person name="Wan P."/>
            <person name="Li L."/>
            <person name="Deng X."/>
            <person name="Kuang T."/>
            <person name="Xiang C."/>
            <person name="Zhu J.K."/>
            <person name="Oliver M.J."/>
            <person name="He Y."/>
        </authorList>
    </citation>
    <scope>NUCLEOTIDE SEQUENCE [LARGE SCALE GENOMIC DNA]</scope>
    <source>
        <strain evidence="8">cv. XS01</strain>
    </source>
</reference>
<dbReference type="AlphaFoldDB" id="A0A2Z7CXW8"/>
<feature type="domain" description="Bifunctional inhibitor/plant lipid transfer protein/seed storage helical" evidence="6">
    <location>
        <begin position="24"/>
        <end position="107"/>
    </location>
</feature>
<keyword evidence="8" id="KW-1185">Reference proteome</keyword>
<dbReference type="GO" id="GO:0008289">
    <property type="term" value="F:lipid binding"/>
    <property type="evidence" value="ECO:0007669"/>
    <property type="project" value="UniProtKB-KW"/>
</dbReference>
<evidence type="ECO:0000256" key="2">
    <source>
        <dbReference type="ARBA" id="ARBA00022448"/>
    </source>
</evidence>
<dbReference type="InterPro" id="IPR036312">
    <property type="entry name" value="Bifun_inhib/LTP/seed_sf"/>
</dbReference>
<dbReference type="PANTHER" id="PTHR33076">
    <property type="entry name" value="NON-SPECIFIC LIPID-TRANSFER PROTEIN 2-RELATED"/>
    <property type="match status" value="1"/>
</dbReference>
<dbReference type="SUPFAM" id="SSF47699">
    <property type="entry name" value="Bifunctional inhibitor/lipid-transfer protein/seed storage 2S albumin"/>
    <property type="match status" value="1"/>
</dbReference>
<evidence type="ECO:0000256" key="4">
    <source>
        <dbReference type="RuleBase" id="RU000628"/>
    </source>
</evidence>
<proteinExistence type="inferred from homology"/>
<feature type="signal peptide" evidence="5">
    <location>
        <begin position="1"/>
        <end position="21"/>
    </location>
</feature>
<evidence type="ECO:0000313" key="8">
    <source>
        <dbReference type="Proteomes" id="UP000250235"/>
    </source>
</evidence>
<dbReference type="Gene3D" id="1.10.110.10">
    <property type="entry name" value="Plant lipid-transfer and hydrophobic proteins"/>
    <property type="match status" value="1"/>
</dbReference>
<feature type="chain" id="PRO_5016332455" description="Non-specific lipid-transfer protein" evidence="5">
    <location>
        <begin position="22"/>
        <end position="109"/>
    </location>
</feature>
<dbReference type="InterPro" id="IPR016140">
    <property type="entry name" value="Bifunc_inhib/LTP/seed_store"/>
</dbReference>
<evidence type="ECO:0000256" key="5">
    <source>
        <dbReference type="SAM" id="SignalP"/>
    </source>
</evidence>
<evidence type="ECO:0000256" key="3">
    <source>
        <dbReference type="ARBA" id="ARBA00023121"/>
    </source>
</evidence>
<dbReference type="OrthoDB" id="649864at2759"/>
<organism evidence="7 8">
    <name type="scientific">Dorcoceras hygrometricum</name>
    <dbReference type="NCBI Taxonomy" id="472368"/>
    <lineage>
        <taxon>Eukaryota</taxon>
        <taxon>Viridiplantae</taxon>
        <taxon>Streptophyta</taxon>
        <taxon>Embryophyta</taxon>
        <taxon>Tracheophyta</taxon>
        <taxon>Spermatophyta</taxon>
        <taxon>Magnoliopsida</taxon>
        <taxon>eudicotyledons</taxon>
        <taxon>Gunneridae</taxon>
        <taxon>Pentapetalae</taxon>
        <taxon>asterids</taxon>
        <taxon>lamiids</taxon>
        <taxon>Lamiales</taxon>
        <taxon>Gesneriaceae</taxon>
        <taxon>Didymocarpoideae</taxon>
        <taxon>Trichosporeae</taxon>
        <taxon>Loxocarpinae</taxon>
        <taxon>Dorcoceras</taxon>
    </lineage>
</organism>
<dbReference type="Pfam" id="PF00234">
    <property type="entry name" value="Tryp_alpha_amyl"/>
    <property type="match status" value="1"/>
</dbReference>
<gene>
    <name evidence="7" type="ORF">F511_24911</name>
</gene>